<comment type="caution">
    <text evidence="2">The sequence shown here is derived from an EMBL/GenBank/DDBJ whole genome shotgun (WGS) entry which is preliminary data.</text>
</comment>
<sequence length="212" mass="24351">MRLEARLRCDRERPGRLLFWGYWFGMTMEGRDVDPGDGRDETINERMDRNWNELLQEMRVTQTGTQILSGFLLTIAFQPTFHGLPAFDKTVYLFLVLAATVTTALALAPVHLHRTLFRHHSKPALVQIGHLLLRAALTGVLRATAPFVYVRLHGPDHDHLYGGSYSEADLGWWADRIREWRCSDKDVWVYFNNDGAGHAVRNANRLRALLAR</sequence>
<gene>
    <name evidence="2" type="ORF">GCM10022236_04310</name>
</gene>
<organism evidence="2 3">
    <name type="scientific">Microlunatus ginsengisoli</name>
    <dbReference type="NCBI Taxonomy" id="363863"/>
    <lineage>
        <taxon>Bacteria</taxon>
        <taxon>Bacillati</taxon>
        <taxon>Actinomycetota</taxon>
        <taxon>Actinomycetes</taxon>
        <taxon>Propionibacteriales</taxon>
        <taxon>Propionibacteriaceae</taxon>
        <taxon>Microlunatus</taxon>
    </lineage>
</organism>
<dbReference type="InterPro" id="IPR002763">
    <property type="entry name" value="DUF72"/>
</dbReference>
<dbReference type="InterPro" id="IPR036520">
    <property type="entry name" value="UPF0759_sf"/>
</dbReference>
<feature type="transmembrane region" description="Helical" evidence="1">
    <location>
        <begin position="67"/>
        <end position="85"/>
    </location>
</feature>
<protein>
    <recommendedName>
        <fullName evidence="4">DUF72 domain-containing protein</fullName>
    </recommendedName>
</protein>
<evidence type="ECO:0000256" key="1">
    <source>
        <dbReference type="SAM" id="Phobius"/>
    </source>
</evidence>
<dbReference type="Gene3D" id="3.20.20.410">
    <property type="entry name" value="Protein of unknown function UPF0759"/>
    <property type="match status" value="1"/>
</dbReference>
<evidence type="ECO:0000313" key="2">
    <source>
        <dbReference type="EMBL" id="GAA3605555.1"/>
    </source>
</evidence>
<dbReference type="PANTHER" id="PTHR30348:SF4">
    <property type="entry name" value="DUF72 DOMAIN-CONTAINING PROTEIN"/>
    <property type="match status" value="1"/>
</dbReference>
<dbReference type="InterPro" id="IPR046291">
    <property type="entry name" value="DUF6328"/>
</dbReference>
<proteinExistence type="predicted"/>
<keyword evidence="1" id="KW-1133">Transmembrane helix</keyword>
<dbReference type="PANTHER" id="PTHR30348">
    <property type="entry name" value="UNCHARACTERIZED PROTEIN YECE"/>
    <property type="match status" value="1"/>
</dbReference>
<evidence type="ECO:0000313" key="3">
    <source>
        <dbReference type="Proteomes" id="UP001501490"/>
    </source>
</evidence>
<dbReference type="Proteomes" id="UP001501490">
    <property type="component" value="Unassembled WGS sequence"/>
</dbReference>
<reference evidence="3" key="1">
    <citation type="journal article" date="2019" name="Int. J. Syst. Evol. Microbiol.">
        <title>The Global Catalogue of Microorganisms (GCM) 10K type strain sequencing project: providing services to taxonomists for standard genome sequencing and annotation.</title>
        <authorList>
            <consortium name="The Broad Institute Genomics Platform"/>
            <consortium name="The Broad Institute Genome Sequencing Center for Infectious Disease"/>
            <person name="Wu L."/>
            <person name="Ma J."/>
        </authorList>
    </citation>
    <scope>NUCLEOTIDE SEQUENCE [LARGE SCALE GENOMIC DNA]</scope>
    <source>
        <strain evidence="3">JCM 16929</strain>
    </source>
</reference>
<dbReference type="EMBL" id="BAABAB010000004">
    <property type="protein sequence ID" value="GAA3605555.1"/>
    <property type="molecule type" value="Genomic_DNA"/>
</dbReference>
<accession>A0ABP6ZD65</accession>
<keyword evidence="1" id="KW-0812">Transmembrane</keyword>
<dbReference type="SUPFAM" id="SSF117396">
    <property type="entry name" value="TM1631-like"/>
    <property type="match status" value="1"/>
</dbReference>
<keyword evidence="3" id="KW-1185">Reference proteome</keyword>
<feature type="transmembrane region" description="Helical" evidence="1">
    <location>
        <begin position="91"/>
        <end position="112"/>
    </location>
</feature>
<keyword evidence="1" id="KW-0472">Membrane</keyword>
<dbReference type="Pfam" id="PF19853">
    <property type="entry name" value="DUF6328"/>
    <property type="match status" value="1"/>
</dbReference>
<name>A0ABP6ZD65_9ACTN</name>
<evidence type="ECO:0008006" key="4">
    <source>
        <dbReference type="Google" id="ProtNLM"/>
    </source>
</evidence>